<dbReference type="Pfam" id="PF00072">
    <property type="entry name" value="Response_reg"/>
    <property type="match status" value="1"/>
</dbReference>
<organism evidence="4 6">
    <name type="scientific">Marinobacter salarius</name>
    <dbReference type="NCBI Taxonomy" id="1420917"/>
    <lineage>
        <taxon>Bacteria</taxon>
        <taxon>Pseudomonadati</taxon>
        <taxon>Pseudomonadota</taxon>
        <taxon>Gammaproteobacteria</taxon>
        <taxon>Pseudomonadales</taxon>
        <taxon>Marinobacteraceae</taxon>
        <taxon>Marinobacter</taxon>
    </lineage>
</organism>
<dbReference type="AlphaFoldDB" id="A0A1W6K690"/>
<keyword evidence="7" id="KW-1185">Reference proteome</keyword>
<dbReference type="GeneID" id="77254781"/>
<dbReference type="EMBL" id="CP020931">
    <property type="protein sequence ID" value="ARM82890.1"/>
    <property type="molecule type" value="Genomic_DNA"/>
</dbReference>
<evidence type="ECO:0000313" key="6">
    <source>
        <dbReference type="Proteomes" id="UP000193100"/>
    </source>
</evidence>
<evidence type="ECO:0000313" key="4">
    <source>
        <dbReference type="EMBL" id="ARM82890.1"/>
    </source>
</evidence>
<dbReference type="PANTHER" id="PTHR44591:SF19">
    <property type="entry name" value="TWO-COMPONENT RESPONSE REGULATOR-RELATED"/>
    <property type="match status" value="1"/>
</dbReference>
<protein>
    <submittedName>
        <fullName evidence="4">Hydrogenase transcriptional regulatory protein hupR1</fullName>
    </submittedName>
    <submittedName>
        <fullName evidence="5">Response regulator receiver domain-containing protein</fullName>
    </submittedName>
</protein>
<dbReference type="Proteomes" id="UP000193100">
    <property type="component" value="Chromosome"/>
</dbReference>
<dbReference type="Proteomes" id="UP000199211">
    <property type="component" value="Unassembled WGS sequence"/>
</dbReference>
<dbReference type="PANTHER" id="PTHR44591">
    <property type="entry name" value="STRESS RESPONSE REGULATOR PROTEIN 1"/>
    <property type="match status" value="1"/>
</dbReference>
<proteinExistence type="predicted"/>
<gene>
    <name evidence="4" type="primary">hupR1</name>
    <name evidence="4" type="ORF">MARSALSMR5_00793</name>
    <name evidence="5" type="ORF">SAMN04487868_11088</name>
</gene>
<reference evidence="4 6" key="2">
    <citation type="submission" date="2017-04" db="EMBL/GenBank/DDBJ databases">
        <title>Genome Sequence of Marinobacter salarius strain SMR5 Isolated from a culture of the Diatom Skeletonema marinoi.</title>
        <authorList>
            <person name="Topel M."/>
            <person name="Pinder M.I.M."/>
            <person name="Johansson O.N."/>
            <person name="Kourtchenko O."/>
            <person name="Godhe A."/>
            <person name="Clarke A.K."/>
        </authorList>
    </citation>
    <scope>NUCLEOTIDE SEQUENCE [LARGE SCALE GENOMIC DNA]</scope>
    <source>
        <strain evidence="4 6">SMR5</strain>
    </source>
</reference>
<dbReference type="SMART" id="SM00448">
    <property type="entry name" value="REC"/>
    <property type="match status" value="1"/>
</dbReference>
<accession>A0A1W6K690</accession>
<sequence>MSADQPHRVLLRYDREDDRDAFLQDFAGAFSIDSYSSDQEALAAIARGRSLPDALVFITTDTDQLLASSLLQQVSDGGCCLRIVIGGQFSLDQIIHLLENRVVDRCYAKPWDINLVRTDLFAATMSVQDNAGPTPVESEHPKPLVLIVDDEQSATKYLSKQLMRMQDRFEIRCAASAQQALETLHQEGHRTAVLMTDQRMPGMKGLQLINEMRQSYPHITRILTSAYGELDVALGAVNQGRIFRYQKKPWHAASLLPVLDDAIAQHHASRQKSEQWQFALAERFEGVRERRKAALLRALTESPSVPLASRDVIQNFLRDMDAISTLPPGASHFRDHSPEALDNALVRGLRAELTRYLEIPLTDAVPNNGTLPDAIQSALDVLLSASGMSRDHLIREQDEDVTTLRLEAGKNLHLYSHVLSPMARVSSQLLKQQGALLALYIMAQQQGGQVLLQGGQQRFTLELSLPLRAPSGGSRQP</sequence>
<feature type="domain" description="Response regulatory" evidence="3">
    <location>
        <begin position="144"/>
        <end position="263"/>
    </location>
</feature>
<dbReference type="RefSeq" id="WP_075194298.1">
    <property type="nucleotide sequence ID" value="NZ_CP020931.1"/>
</dbReference>
<dbReference type="Gene3D" id="3.40.50.2300">
    <property type="match status" value="1"/>
</dbReference>
<dbReference type="InterPro" id="IPR050595">
    <property type="entry name" value="Bact_response_regulator"/>
</dbReference>
<dbReference type="STRING" id="1420917.AU15_17435"/>
<name>A0A1W6K690_9GAMM</name>
<dbReference type="InterPro" id="IPR011006">
    <property type="entry name" value="CheY-like_superfamily"/>
</dbReference>
<keyword evidence="1 2" id="KW-0597">Phosphoprotein</keyword>
<dbReference type="GO" id="GO:0000160">
    <property type="term" value="P:phosphorelay signal transduction system"/>
    <property type="evidence" value="ECO:0007669"/>
    <property type="project" value="InterPro"/>
</dbReference>
<dbReference type="PROSITE" id="PS50110">
    <property type="entry name" value="RESPONSE_REGULATORY"/>
    <property type="match status" value="1"/>
</dbReference>
<dbReference type="EMBL" id="FOTV01000010">
    <property type="protein sequence ID" value="SFL79384.1"/>
    <property type="molecule type" value="Genomic_DNA"/>
</dbReference>
<evidence type="ECO:0000313" key="5">
    <source>
        <dbReference type="EMBL" id="SFL79384.1"/>
    </source>
</evidence>
<evidence type="ECO:0000256" key="2">
    <source>
        <dbReference type="PROSITE-ProRule" id="PRU00169"/>
    </source>
</evidence>
<dbReference type="SUPFAM" id="SSF52172">
    <property type="entry name" value="CheY-like"/>
    <property type="match status" value="1"/>
</dbReference>
<reference evidence="5 7" key="1">
    <citation type="submission" date="2016-10" db="EMBL/GenBank/DDBJ databases">
        <authorList>
            <person name="Varghese N."/>
            <person name="Submissions S."/>
        </authorList>
    </citation>
    <scope>NUCLEOTIDE SEQUENCE [LARGE SCALE GENOMIC DNA]</scope>
    <source>
        <strain evidence="5 7">DSM 26291</strain>
    </source>
</reference>
<evidence type="ECO:0000313" key="7">
    <source>
        <dbReference type="Proteomes" id="UP000199211"/>
    </source>
</evidence>
<evidence type="ECO:0000259" key="3">
    <source>
        <dbReference type="PROSITE" id="PS50110"/>
    </source>
</evidence>
<dbReference type="InterPro" id="IPR001789">
    <property type="entry name" value="Sig_transdc_resp-reg_receiver"/>
</dbReference>
<feature type="modified residue" description="4-aspartylphosphate" evidence="2">
    <location>
        <position position="197"/>
    </location>
</feature>
<evidence type="ECO:0000256" key="1">
    <source>
        <dbReference type="ARBA" id="ARBA00022553"/>
    </source>
</evidence>
<accession>A0A1I4KKU8</accession>